<keyword evidence="2" id="KW-0238">DNA-binding</keyword>
<feature type="coiled-coil region" evidence="4">
    <location>
        <begin position="491"/>
        <end position="537"/>
    </location>
</feature>
<dbReference type="Pfam" id="PF25873">
    <property type="entry name" value="WHD_MalT"/>
    <property type="match status" value="1"/>
</dbReference>
<evidence type="ECO:0000256" key="4">
    <source>
        <dbReference type="SAM" id="Coils"/>
    </source>
</evidence>
<dbReference type="CDD" id="cd06170">
    <property type="entry name" value="LuxR_C_like"/>
    <property type="match status" value="1"/>
</dbReference>
<protein>
    <submittedName>
        <fullName evidence="6">LuxR family transcriptional regulator, maltose regulon positive regulatory protein</fullName>
    </submittedName>
</protein>
<dbReference type="PANTHER" id="PTHR44688:SF16">
    <property type="entry name" value="DNA-BINDING TRANSCRIPTIONAL ACTIVATOR DEVR_DOSR"/>
    <property type="match status" value="1"/>
</dbReference>
<evidence type="ECO:0000256" key="3">
    <source>
        <dbReference type="ARBA" id="ARBA00023163"/>
    </source>
</evidence>
<evidence type="ECO:0000256" key="1">
    <source>
        <dbReference type="ARBA" id="ARBA00023015"/>
    </source>
</evidence>
<dbReference type="PROSITE" id="PS00622">
    <property type="entry name" value="HTH_LUXR_1"/>
    <property type="match status" value="1"/>
</dbReference>
<dbReference type="SUPFAM" id="SSF52540">
    <property type="entry name" value="P-loop containing nucleoside triphosphate hydrolases"/>
    <property type="match status" value="1"/>
</dbReference>
<dbReference type="STRING" id="1121302.SAMN02745163_01552"/>
<evidence type="ECO:0000313" key="7">
    <source>
        <dbReference type="Proteomes" id="UP000184310"/>
    </source>
</evidence>
<proteinExistence type="predicted"/>
<dbReference type="Gene3D" id="1.10.10.10">
    <property type="entry name" value="Winged helix-like DNA-binding domain superfamily/Winged helix DNA-binding domain"/>
    <property type="match status" value="1"/>
</dbReference>
<dbReference type="Pfam" id="PF00196">
    <property type="entry name" value="GerE"/>
    <property type="match status" value="1"/>
</dbReference>
<evidence type="ECO:0000259" key="5">
    <source>
        <dbReference type="PROSITE" id="PS50043"/>
    </source>
</evidence>
<keyword evidence="7" id="KW-1185">Reference proteome</keyword>
<dbReference type="InterPro" id="IPR059106">
    <property type="entry name" value="WHD_MalT"/>
</dbReference>
<dbReference type="OrthoDB" id="9789465at2"/>
<dbReference type="InterPro" id="IPR036388">
    <property type="entry name" value="WH-like_DNA-bd_sf"/>
</dbReference>
<evidence type="ECO:0000313" key="6">
    <source>
        <dbReference type="EMBL" id="SHJ24668.1"/>
    </source>
</evidence>
<keyword evidence="1" id="KW-0805">Transcription regulation</keyword>
<dbReference type="AlphaFoldDB" id="A0A1M6HR46"/>
<keyword evidence="3" id="KW-0804">Transcription</keyword>
<evidence type="ECO:0000256" key="2">
    <source>
        <dbReference type="ARBA" id="ARBA00023125"/>
    </source>
</evidence>
<organism evidence="6 7">
    <name type="scientific">Clostridium cavendishii DSM 21758</name>
    <dbReference type="NCBI Taxonomy" id="1121302"/>
    <lineage>
        <taxon>Bacteria</taxon>
        <taxon>Bacillati</taxon>
        <taxon>Bacillota</taxon>
        <taxon>Clostridia</taxon>
        <taxon>Eubacteriales</taxon>
        <taxon>Clostridiaceae</taxon>
        <taxon>Clostridium</taxon>
    </lineage>
</organism>
<dbReference type="Gene3D" id="1.25.40.10">
    <property type="entry name" value="Tetratricopeptide repeat domain"/>
    <property type="match status" value="1"/>
</dbReference>
<dbReference type="SMART" id="SM00421">
    <property type="entry name" value="HTH_LUXR"/>
    <property type="match status" value="1"/>
</dbReference>
<accession>A0A1M6HR46</accession>
<dbReference type="PRINTS" id="PR00038">
    <property type="entry name" value="HTHLUXR"/>
</dbReference>
<name>A0A1M6HR46_9CLOT</name>
<keyword evidence="4" id="KW-0175">Coiled coil</keyword>
<dbReference type="InterPro" id="IPR016032">
    <property type="entry name" value="Sig_transdc_resp-reg_C-effctor"/>
</dbReference>
<dbReference type="InterPro" id="IPR011990">
    <property type="entry name" value="TPR-like_helical_dom_sf"/>
</dbReference>
<dbReference type="InterPro" id="IPR027417">
    <property type="entry name" value="P-loop_NTPase"/>
</dbReference>
<dbReference type="SUPFAM" id="SSF46894">
    <property type="entry name" value="C-terminal effector domain of the bipartite response regulators"/>
    <property type="match status" value="1"/>
</dbReference>
<dbReference type="PANTHER" id="PTHR44688">
    <property type="entry name" value="DNA-BINDING TRANSCRIPTIONAL ACTIVATOR DEVR_DOSR"/>
    <property type="match status" value="1"/>
</dbReference>
<reference evidence="6 7" key="1">
    <citation type="submission" date="2016-11" db="EMBL/GenBank/DDBJ databases">
        <authorList>
            <person name="Jaros S."/>
            <person name="Januszkiewicz K."/>
            <person name="Wedrychowicz H."/>
        </authorList>
    </citation>
    <scope>NUCLEOTIDE SEQUENCE [LARGE SCALE GENOMIC DNA]</scope>
    <source>
        <strain evidence="6 7">DSM 21758</strain>
    </source>
</reference>
<gene>
    <name evidence="6" type="ORF">SAMN02745163_01552</name>
</gene>
<dbReference type="RefSeq" id="WP_072986109.1">
    <property type="nucleotide sequence ID" value="NZ_FQZB01000007.1"/>
</dbReference>
<dbReference type="InterPro" id="IPR000792">
    <property type="entry name" value="Tscrpt_reg_LuxR_C"/>
</dbReference>
<feature type="domain" description="HTH luxR-type" evidence="5">
    <location>
        <begin position="787"/>
        <end position="852"/>
    </location>
</feature>
<dbReference type="PROSITE" id="PS50043">
    <property type="entry name" value="HTH_LUXR_2"/>
    <property type="match status" value="1"/>
</dbReference>
<dbReference type="GO" id="GO:0003677">
    <property type="term" value="F:DNA binding"/>
    <property type="evidence" value="ECO:0007669"/>
    <property type="project" value="UniProtKB-KW"/>
</dbReference>
<dbReference type="EMBL" id="FQZB01000007">
    <property type="protein sequence ID" value="SHJ24668.1"/>
    <property type="molecule type" value="Genomic_DNA"/>
</dbReference>
<sequence>MKSILYTRLIRPKSKKTINRNKNIEDKLNTISENKLTIVEGGAAVGKSTLISSYISDKKNYMWLSLDENSDDLTYFWTYILHGLKNNIEDLNFYIDMINPLVNREDIFELILSLINELISEEDLFLVLDDFHYIEDRFLIETIEYFISNSSDNIHFILISRHDVKIYLGNILMKGGVVEIVAEDLYLNLEETKEFIKNTTNKVINDELIKEIYLNTEGWIGAIKLFITVLGTNKSMKNIPKGNKLFIDYMNNEIINSLSKEEIDFLVKTSILTYVNPGIYNDIASEDGFSIIEKLIEKNMLIIMIDEEKNIFRYHNILRQYLLELFDKYEEEIKEQTINKITASLIKDSNFDEAINIFMNWKKYDNALKLIESNAHNIVSTKILNEFPLEYYSKSVDLAFISIFFNYLNLDYERCSLIINSIEDKIDNSSILRGIRLFSIILNNSLINVSSFELSKEVDVNLNILTKTIYYTLAAWILGFWGECTKALDVMELINESNKELNNSYIELINKYNKTSLLEEVGKLKEAKEVYEELNESIKYKNYKSCFTIFRTVGLPGVYIKQLKDRDAEELLIEAQEVLDTLKGRAAFSSLKVGIAYNLAEVKYIQNNIDECEKIINSIDKGNKKGYAYIQILALKIRLLSSENRVLKEEYDQFIDSYEKMYKNLNCSGNVGITYGIALFEIGKYEKSLEKFNNIIFKCRKDGIGYSLIYSLLWKLILLDKLNKYDERECINILKEAIFYSRDEDILFPYYQNRKYLKHIIIKFELQLLDDKNNKDFIKKLKGIMDLKSENNILSSRELEVLKAVTDGLTNKEIGEKLFISISTVKTHIINIYSKLGVKNRVEAVNEGRKMF</sequence>
<dbReference type="Proteomes" id="UP000184310">
    <property type="component" value="Unassembled WGS sequence"/>
</dbReference>
<dbReference type="GO" id="GO:0006355">
    <property type="term" value="P:regulation of DNA-templated transcription"/>
    <property type="evidence" value="ECO:0007669"/>
    <property type="project" value="InterPro"/>
</dbReference>
<dbReference type="Gene3D" id="3.40.50.300">
    <property type="entry name" value="P-loop containing nucleotide triphosphate hydrolases"/>
    <property type="match status" value="1"/>
</dbReference>